<feature type="transmembrane region" description="Helical" evidence="13">
    <location>
        <begin position="195"/>
        <end position="212"/>
    </location>
</feature>
<dbReference type="InterPro" id="IPR017927">
    <property type="entry name" value="FAD-bd_FR_type"/>
</dbReference>
<evidence type="ECO:0000256" key="3">
    <source>
        <dbReference type="ARBA" id="ARBA00022630"/>
    </source>
</evidence>
<feature type="transmembrane region" description="Helical" evidence="13">
    <location>
        <begin position="171"/>
        <end position="189"/>
    </location>
</feature>
<evidence type="ECO:0000256" key="10">
    <source>
        <dbReference type="ARBA" id="ARBA00023004"/>
    </source>
</evidence>
<evidence type="ECO:0000256" key="13">
    <source>
        <dbReference type="SAM" id="Phobius"/>
    </source>
</evidence>
<dbReference type="SUPFAM" id="SSF52343">
    <property type="entry name" value="Ferredoxin reductase-like, C-terminal NADP-linked domain"/>
    <property type="match status" value="1"/>
</dbReference>
<dbReference type="InterPro" id="IPR039261">
    <property type="entry name" value="FNR_nucleotide-bd"/>
</dbReference>
<keyword evidence="9" id="KW-0560">Oxidoreductase</keyword>
<accession>A0A918JIE2</accession>
<dbReference type="InterPro" id="IPR017938">
    <property type="entry name" value="Riboflavin_synthase-like_b-brl"/>
</dbReference>
<evidence type="ECO:0000256" key="4">
    <source>
        <dbReference type="ARBA" id="ARBA00022692"/>
    </source>
</evidence>
<reference evidence="15" key="1">
    <citation type="journal article" date="2014" name="Int. J. Syst. Evol. Microbiol.">
        <title>Complete genome sequence of Corynebacterium casei LMG S-19264T (=DSM 44701T), isolated from a smear-ripened cheese.</title>
        <authorList>
            <consortium name="US DOE Joint Genome Institute (JGI-PGF)"/>
            <person name="Walter F."/>
            <person name="Albersmeier A."/>
            <person name="Kalinowski J."/>
            <person name="Ruckert C."/>
        </authorList>
    </citation>
    <scope>NUCLEOTIDE SEQUENCE</scope>
    <source>
        <strain evidence="15">KCTC 23732</strain>
    </source>
</reference>
<comment type="caution">
    <text evidence="15">The sequence shown here is derived from an EMBL/GenBank/DDBJ whole genome shotgun (WGS) entry which is preliminary data.</text>
</comment>
<feature type="transmembrane region" description="Helical" evidence="13">
    <location>
        <begin position="37"/>
        <end position="59"/>
    </location>
</feature>
<dbReference type="Gene3D" id="3.40.50.80">
    <property type="entry name" value="Nucleotide-binding domain of ferredoxin-NADP reductase (FNR) module"/>
    <property type="match status" value="1"/>
</dbReference>
<feature type="transmembrane region" description="Helical" evidence="13">
    <location>
        <begin position="80"/>
        <end position="96"/>
    </location>
</feature>
<evidence type="ECO:0000256" key="6">
    <source>
        <dbReference type="ARBA" id="ARBA00022723"/>
    </source>
</evidence>
<sequence length="442" mass="50259">MKKIKVSFFAILVILTLLWLMTDTIFSQNNQFFAVRSSLLSHTGIIGIGTMSIAMILALRPVFMEPLTGGLDKTYRLHKWLGITGLVISIMHWLLVKVPKWLVGWGMLERPARGPRAEPANAIFSFFQSQRGLAESIGEWAFYAVVILISLALIKKFPYKHFFKTHRLLPIVYLFLVFHSVVLMPFYYWRESIGPVMLLLMFGGTVAAIISLSRKVGHYRKAIGEISNLEYFTDNRVLKIDIKLLSYWQSHQTGQFAFVTFDNNEGAHPFTISSSWNNDGNISFMVKGLGDYTNVMPTTLKKGDLASIEGPYGRFMFNGDKPRQIWIGGGIGITPFIARLQKLSTENHNQIIHLFYSTSAPQEDFIERLRKLAQKAKVTLHVIVSGKDPHLNAERICNIVPDWQTADIWFCGPAGFGKSLKKDMIQKGLSEDDFHQELFDMR</sequence>
<dbReference type="Gene3D" id="2.40.30.10">
    <property type="entry name" value="Translation factors"/>
    <property type="match status" value="1"/>
</dbReference>
<dbReference type="Pfam" id="PF08022">
    <property type="entry name" value="FAD_binding_8"/>
    <property type="match status" value="1"/>
</dbReference>
<dbReference type="GO" id="GO:0050660">
    <property type="term" value="F:flavin adenine dinucleotide binding"/>
    <property type="evidence" value="ECO:0007669"/>
    <property type="project" value="TreeGrafter"/>
</dbReference>
<dbReference type="InterPro" id="IPR013112">
    <property type="entry name" value="FAD-bd_8"/>
</dbReference>
<feature type="transmembrane region" description="Helical" evidence="13">
    <location>
        <begin position="140"/>
        <end position="159"/>
    </location>
</feature>
<keyword evidence="7" id="KW-0274">FAD</keyword>
<evidence type="ECO:0000256" key="5">
    <source>
        <dbReference type="ARBA" id="ARBA00022714"/>
    </source>
</evidence>
<protein>
    <submittedName>
        <fullName evidence="15">Ferric reductase</fullName>
    </submittedName>
</protein>
<proteinExistence type="predicted"/>
<keyword evidence="6" id="KW-0479">Metal-binding</keyword>
<evidence type="ECO:0000256" key="7">
    <source>
        <dbReference type="ARBA" id="ARBA00022827"/>
    </source>
</evidence>
<dbReference type="GO" id="GO:0051537">
    <property type="term" value="F:2 iron, 2 sulfur cluster binding"/>
    <property type="evidence" value="ECO:0007669"/>
    <property type="project" value="UniProtKB-KW"/>
</dbReference>
<dbReference type="GO" id="GO:0046872">
    <property type="term" value="F:metal ion binding"/>
    <property type="evidence" value="ECO:0007669"/>
    <property type="project" value="UniProtKB-KW"/>
</dbReference>
<keyword evidence="4 13" id="KW-0812">Transmembrane</keyword>
<keyword evidence="8 13" id="KW-1133">Transmembrane helix</keyword>
<dbReference type="CDD" id="cd06198">
    <property type="entry name" value="FNR_like_3"/>
    <property type="match status" value="1"/>
</dbReference>
<evidence type="ECO:0000256" key="2">
    <source>
        <dbReference type="ARBA" id="ARBA00004141"/>
    </source>
</evidence>
<dbReference type="GO" id="GO:0016020">
    <property type="term" value="C:membrane"/>
    <property type="evidence" value="ECO:0007669"/>
    <property type="project" value="UniProtKB-SubCell"/>
</dbReference>
<keyword evidence="11" id="KW-0411">Iron-sulfur</keyword>
<comment type="subcellular location">
    <subcellularLocation>
        <location evidence="2">Membrane</location>
        <topology evidence="2">Multi-pass membrane protein</topology>
    </subcellularLocation>
</comment>
<dbReference type="InterPro" id="IPR050415">
    <property type="entry name" value="MRET"/>
</dbReference>
<dbReference type="InterPro" id="IPR013130">
    <property type="entry name" value="Fe3_Rdtase_TM_dom"/>
</dbReference>
<gene>
    <name evidence="15" type="ORF">GCM10011450_09240</name>
</gene>
<dbReference type="AlphaFoldDB" id="A0A918JIE2"/>
<dbReference type="Pfam" id="PF01794">
    <property type="entry name" value="Ferric_reduct"/>
    <property type="match status" value="1"/>
</dbReference>
<dbReference type="PRINTS" id="PR00409">
    <property type="entry name" value="PHDIOXRDTASE"/>
</dbReference>
<organism evidence="15 16">
    <name type="scientific">Advenella faeciporci</name>
    <dbReference type="NCBI Taxonomy" id="797535"/>
    <lineage>
        <taxon>Bacteria</taxon>
        <taxon>Pseudomonadati</taxon>
        <taxon>Pseudomonadota</taxon>
        <taxon>Betaproteobacteria</taxon>
        <taxon>Burkholderiales</taxon>
        <taxon>Alcaligenaceae</taxon>
    </lineage>
</organism>
<keyword evidence="3" id="KW-0285">Flavoprotein</keyword>
<dbReference type="Proteomes" id="UP000608345">
    <property type="component" value="Unassembled WGS sequence"/>
</dbReference>
<evidence type="ECO:0000256" key="11">
    <source>
        <dbReference type="ARBA" id="ARBA00023014"/>
    </source>
</evidence>
<reference evidence="15" key="2">
    <citation type="submission" date="2020-09" db="EMBL/GenBank/DDBJ databases">
        <authorList>
            <person name="Sun Q."/>
            <person name="Kim S."/>
        </authorList>
    </citation>
    <scope>NUCLEOTIDE SEQUENCE</scope>
    <source>
        <strain evidence="15">KCTC 23732</strain>
    </source>
</reference>
<keyword evidence="16" id="KW-1185">Reference proteome</keyword>
<dbReference type="SUPFAM" id="SSF63380">
    <property type="entry name" value="Riboflavin synthase domain-like"/>
    <property type="match status" value="1"/>
</dbReference>
<feature type="domain" description="FAD-binding FR-type" evidence="14">
    <location>
        <begin position="199"/>
        <end position="318"/>
    </location>
</feature>
<evidence type="ECO:0000256" key="8">
    <source>
        <dbReference type="ARBA" id="ARBA00022989"/>
    </source>
</evidence>
<dbReference type="PROSITE" id="PS51384">
    <property type="entry name" value="FAD_FR"/>
    <property type="match status" value="1"/>
</dbReference>
<dbReference type="PANTHER" id="PTHR47354">
    <property type="entry name" value="NADH OXIDOREDUCTASE HCR"/>
    <property type="match status" value="1"/>
</dbReference>
<dbReference type="GO" id="GO:0016491">
    <property type="term" value="F:oxidoreductase activity"/>
    <property type="evidence" value="ECO:0007669"/>
    <property type="project" value="UniProtKB-KW"/>
</dbReference>
<keyword evidence="10" id="KW-0408">Iron</keyword>
<evidence type="ECO:0000256" key="12">
    <source>
        <dbReference type="ARBA" id="ARBA00023136"/>
    </source>
</evidence>
<evidence type="ECO:0000256" key="9">
    <source>
        <dbReference type="ARBA" id="ARBA00023002"/>
    </source>
</evidence>
<evidence type="ECO:0000313" key="15">
    <source>
        <dbReference type="EMBL" id="GGW81519.1"/>
    </source>
</evidence>
<dbReference type="PANTHER" id="PTHR47354:SF8">
    <property type="entry name" value="1,2-PHENYLACETYL-COA EPOXIDASE, SUBUNIT E"/>
    <property type="match status" value="1"/>
</dbReference>
<comment type="cofactor">
    <cofactor evidence="1">
        <name>FAD</name>
        <dbReference type="ChEBI" id="CHEBI:57692"/>
    </cofactor>
</comment>
<evidence type="ECO:0000259" key="14">
    <source>
        <dbReference type="PROSITE" id="PS51384"/>
    </source>
</evidence>
<evidence type="ECO:0000256" key="1">
    <source>
        <dbReference type="ARBA" id="ARBA00001974"/>
    </source>
</evidence>
<dbReference type="RefSeq" id="WP_189384280.1">
    <property type="nucleotide sequence ID" value="NZ_BAABFY010000056.1"/>
</dbReference>
<name>A0A918JIE2_9BURK</name>
<dbReference type="EMBL" id="BMYS01000004">
    <property type="protein sequence ID" value="GGW81519.1"/>
    <property type="molecule type" value="Genomic_DNA"/>
</dbReference>
<evidence type="ECO:0000313" key="16">
    <source>
        <dbReference type="Proteomes" id="UP000608345"/>
    </source>
</evidence>
<keyword evidence="12 13" id="KW-0472">Membrane</keyword>
<keyword evidence="5" id="KW-0001">2Fe-2S</keyword>